<dbReference type="AlphaFoldDB" id="A0A7C8I583"/>
<protein>
    <recommendedName>
        <fullName evidence="3">Protein kinase domain-containing protein</fullName>
    </recommendedName>
</protein>
<name>A0A7C8I583_9PLEO</name>
<dbReference type="OrthoDB" id="3793287at2759"/>
<organism evidence="1 2">
    <name type="scientific">Massariosphaeria phaeospora</name>
    <dbReference type="NCBI Taxonomy" id="100035"/>
    <lineage>
        <taxon>Eukaryota</taxon>
        <taxon>Fungi</taxon>
        <taxon>Dikarya</taxon>
        <taxon>Ascomycota</taxon>
        <taxon>Pezizomycotina</taxon>
        <taxon>Dothideomycetes</taxon>
        <taxon>Pleosporomycetidae</taxon>
        <taxon>Pleosporales</taxon>
        <taxon>Pleosporales incertae sedis</taxon>
        <taxon>Massariosphaeria</taxon>
    </lineage>
</organism>
<accession>A0A7C8I583</accession>
<dbReference type="SUPFAM" id="SSF56112">
    <property type="entry name" value="Protein kinase-like (PK-like)"/>
    <property type="match status" value="1"/>
</dbReference>
<dbReference type="InterPro" id="IPR011009">
    <property type="entry name" value="Kinase-like_dom_sf"/>
</dbReference>
<comment type="caution">
    <text evidence="1">The sequence shown here is derived from an EMBL/GenBank/DDBJ whole genome shotgun (WGS) entry which is preliminary data.</text>
</comment>
<evidence type="ECO:0000313" key="2">
    <source>
        <dbReference type="Proteomes" id="UP000481861"/>
    </source>
</evidence>
<proteinExistence type="predicted"/>
<dbReference type="EMBL" id="JAADJZ010000019">
    <property type="protein sequence ID" value="KAF2868471.1"/>
    <property type="molecule type" value="Genomic_DNA"/>
</dbReference>
<dbReference type="Gene3D" id="1.10.510.10">
    <property type="entry name" value="Transferase(Phosphotransferase) domain 1"/>
    <property type="match status" value="1"/>
</dbReference>
<reference evidence="1 2" key="1">
    <citation type="submission" date="2020-01" db="EMBL/GenBank/DDBJ databases">
        <authorList>
            <consortium name="DOE Joint Genome Institute"/>
            <person name="Haridas S."/>
            <person name="Albert R."/>
            <person name="Binder M."/>
            <person name="Bloem J."/>
            <person name="Labutti K."/>
            <person name="Salamov A."/>
            <person name="Andreopoulos B."/>
            <person name="Baker S.E."/>
            <person name="Barry K."/>
            <person name="Bills G."/>
            <person name="Bluhm B.H."/>
            <person name="Cannon C."/>
            <person name="Castanera R."/>
            <person name="Culley D.E."/>
            <person name="Daum C."/>
            <person name="Ezra D."/>
            <person name="Gonzalez J.B."/>
            <person name="Henrissat B."/>
            <person name="Kuo A."/>
            <person name="Liang C."/>
            <person name="Lipzen A."/>
            <person name="Lutzoni F."/>
            <person name="Magnuson J."/>
            <person name="Mondo S."/>
            <person name="Nolan M."/>
            <person name="Ohm R."/>
            <person name="Pangilinan J."/>
            <person name="Park H.-J.H."/>
            <person name="Ramirez L."/>
            <person name="Alfaro M."/>
            <person name="Sun H."/>
            <person name="Tritt A."/>
            <person name="Yoshinaga Y."/>
            <person name="Zwiers L.-H.L."/>
            <person name="Turgeon B.G."/>
            <person name="Goodwin S.B."/>
            <person name="Spatafora J.W."/>
            <person name="Crous P.W."/>
            <person name="Grigoriev I.V."/>
        </authorList>
    </citation>
    <scope>NUCLEOTIDE SEQUENCE [LARGE SCALE GENOMIC DNA]</scope>
    <source>
        <strain evidence="1 2">CBS 611.86</strain>
    </source>
</reference>
<sequence>MTSLPEGCPPIPNVVEVDNLVAIVAIHDADAASANQNSNFPRTALPLACHIFLSQIEGRPPFIFGRLSGTDHAPHSIDVFLPGSRIAKKQFSLIPDDDTNCWRVQSHSETLMQVNGVPLQDWTSRTKKKQDKFPTTLFLDQSRTNRVLVCDLDISIWLPKPAREVTRPDLAVAVSNAHLQQVNTRREDWAQVRYILRTDAEQVSTRSYRVLERFTGSQATAKLFDEGERIRDKEFLAFAKEKFDDSIVRYVQSTAIEGIPSIITSTHEGFASFAAIHGDMVGFHPGIRFEIATKLLRRLFSALEYLHYNNIIHGDVSDDSVLLRMLDNRLDEVLLVDYTNTWTIGPGDELPKEAMIEDGRTVMELVETACDIWSLRKGPHKDARNEEEMRMETETAHKEFQKVHRVASKLSEEEIQTEKGKKMLKLARKKQGLHIRLREEQEHNTNRREIRPVTTARLNDHLIRLAPAFATQGVGEKIYTVLSLGHEWLDKLANPLYSNQWRLTPREVCAKLWDWEGHTKDPWRTLTVTKGQSFGLEVADLGVGPERCVDEDSFTEYLVRCYELYPEWRATIELEYDRHIRPVTKMCSHQQIVALRDALVAQGRLPQYMDDTLRQLAQLDASQFPRTLNTRETHHVWYHVPSRMFNISQLQLHAGVDVLQACVNDGSVRCDNFAEVRGEPKLQGCYVPLALFKDFVQALQISNVGVPTLDGEPLMVDPADFSREPHAGRIVLARIGLVSYATVIRTADQFYHTGNPNLFESADPFLPTYFGDMKVLPERIDGRFEYPRPSHWSKFKTADEIEKSREPHAKKIMVPKSRL</sequence>
<feature type="non-terminal residue" evidence="1">
    <location>
        <position position="819"/>
    </location>
</feature>
<dbReference type="Proteomes" id="UP000481861">
    <property type="component" value="Unassembled WGS sequence"/>
</dbReference>
<gene>
    <name evidence="1" type="ORF">BDV95DRAFT_500879</name>
</gene>
<evidence type="ECO:0008006" key="3">
    <source>
        <dbReference type="Google" id="ProtNLM"/>
    </source>
</evidence>
<evidence type="ECO:0000313" key="1">
    <source>
        <dbReference type="EMBL" id="KAF2868471.1"/>
    </source>
</evidence>
<keyword evidence="2" id="KW-1185">Reference proteome</keyword>